<gene>
    <name evidence="2" type="ORF">OSTQU699_LOCUS10827</name>
</gene>
<feature type="compositionally biased region" description="Polar residues" evidence="1">
    <location>
        <begin position="112"/>
        <end position="123"/>
    </location>
</feature>
<evidence type="ECO:0000313" key="3">
    <source>
        <dbReference type="Proteomes" id="UP000708148"/>
    </source>
</evidence>
<proteinExistence type="predicted"/>
<feature type="compositionally biased region" description="Acidic residues" evidence="1">
    <location>
        <begin position="87"/>
        <end position="110"/>
    </location>
</feature>
<sequence>MRELRAEEEEDSEDDQEPGTPAESGSEDELEANGQAVSPSFGGPGLDGHEASGASEESDDDLGEARESDGGQGVQHQTQNSMWAGAESEEEDDEELDVIIDEQQGQEDDVVGTNQTLTPTEQELPTYGRVRHGRTPRSPEGSEEDVEPPPRLRRRRRG</sequence>
<evidence type="ECO:0000256" key="1">
    <source>
        <dbReference type="SAM" id="MobiDB-lite"/>
    </source>
</evidence>
<name>A0A8S1JGM2_9CHLO</name>
<feature type="compositionally biased region" description="Acidic residues" evidence="1">
    <location>
        <begin position="1"/>
        <end position="17"/>
    </location>
</feature>
<feature type="region of interest" description="Disordered" evidence="1">
    <location>
        <begin position="1"/>
        <end position="158"/>
    </location>
</feature>
<reference evidence="2" key="1">
    <citation type="submission" date="2020-12" db="EMBL/GenBank/DDBJ databases">
        <authorList>
            <person name="Iha C."/>
        </authorList>
    </citation>
    <scope>NUCLEOTIDE SEQUENCE</scope>
</reference>
<dbReference type="EMBL" id="CAJHUC010003133">
    <property type="protein sequence ID" value="CAD7705472.1"/>
    <property type="molecule type" value="Genomic_DNA"/>
</dbReference>
<dbReference type="Proteomes" id="UP000708148">
    <property type="component" value="Unassembled WGS sequence"/>
</dbReference>
<protein>
    <submittedName>
        <fullName evidence="2">Uncharacterized protein</fullName>
    </submittedName>
</protein>
<keyword evidence="3" id="KW-1185">Reference proteome</keyword>
<comment type="caution">
    <text evidence="2">The sequence shown here is derived from an EMBL/GenBank/DDBJ whole genome shotgun (WGS) entry which is preliminary data.</text>
</comment>
<evidence type="ECO:0000313" key="2">
    <source>
        <dbReference type="EMBL" id="CAD7705472.1"/>
    </source>
</evidence>
<organism evidence="2 3">
    <name type="scientific">Ostreobium quekettii</name>
    <dbReference type="NCBI Taxonomy" id="121088"/>
    <lineage>
        <taxon>Eukaryota</taxon>
        <taxon>Viridiplantae</taxon>
        <taxon>Chlorophyta</taxon>
        <taxon>core chlorophytes</taxon>
        <taxon>Ulvophyceae</taxon>
        <taxon>TCBD clade</taxon>
        <taxon>Bryopsidales</taxon>
        <taxon>Ostreobineae</taxon>
        <taxon>Ostreobiaceae</taxon>
        <taxon>Ostreobium</taxon>
    </lineage>
</organism>
<dbReference type="AlphaFoldDB" id="A0A8S1JGM2"/>
<accession>A0A8S1JGM2</accession>